<name>A0A9D4JBV8_DREPO</name>
<gene>
    <name evidence="1" type="ORF">DPMN_156456</name>
</gene>
<evidence type="ECO:0000313" key="1">
    <source>
        <dbReference type="EMBL" id="KAH3802773.1"/>
    </source>
</evidence>
<keyword evidence="2" id="KW-1185">Reference proteome</keyword>
<dbReference type="Proteomes" id="UP000828390">
    <property type="component" value="Unassembled WGS sequence"/>
</dbReference>
<reference evidence="1" key="2">
    <citation type="submission" date="2020-11" db="EMBL/GenBank/DDBJ databases">
        <authorList>
            <person name="McCartney M.A."/>
            <person name="Auch B."/>
            <person name="Kono T."/>
            <person name="Mallez S."/>
            <person name="Becker A."/>
            <person name="Gohl D.M."/>
            <person name="Silverstein K.A.T."/>
            <person name="Koren S."/>
            <person name="Bechman K.B."/>
            <person name="Herman A."/>
            <person name="Abrahante J.E."/>
            <person name="Garbe J."/>
        </authorList>
    </citation>
    <scope>NUCLEOTIDE SEQUENCE</scope>
    <source>
        <strain evidence="1">Duluth1</strain>
        <tissue evidence="1">Whole animal</tissue>
    </source>
</reference>
<dbReference type="EMBL" id="JAIWYP010000007">
    <property type="protein sequence ID" value="KAH3802773.1"/>
    <property type="molecule type" value="Genomic_DNA"/>
</dbReference>
<accession>A0A9D4JBV8</accession>
<organism evidence="1 2">
    <name type="scientific">Dreissena polymorpha</name>
    <name type="common">Zebra mussel</name>
    <name type="synonym">Mytilus polymorpha</name>
    <dbReference type="NCBI Taxonomy" id="45954"/>
    <lineage>
        <taxon>Eukaryota</taxon>
        <taxon>Metazoa</taxon>
        <taxon>Spiralia</taxon>
        <taxon>Lophotrochozoa</taxon>
        <taxon>Mollusca</taxon>
        <taxon>Bivalvia</taxon>
        <taxon>Autobranchia</taxon>
        <taxon>Heteroconchia</taxon>
        <taxon>Euheterodonta</taxon>
        <taxon>Imparidentia</taxon>
        <taxon>Neoheterodontei</taxon>
        <taxon>Myida</taxon>
        <taxon>Dreissenoidea</taxon>
        <taxon>Dreissenidae</taxon>
        <taxon>Dreissena</taxon>
    </lineage>
</organism>
<feature type="non-terminal residue" evidence="1">
    <location>
        <position position="1"/>
    </location>
</feature>
<reference evidence="1" key="1">
    <citation type="journal article" date="2019" name="bioRxiv">
        <title>The Genome of the Zebra Mussel, Dreissena polymorpha: A Resource for Invasive Species Research.</title>
        <authorList>
            <person name="McCartney M.A."/>
            <person name="Auch B."/>
            <person name="Kono T."/>
            <person name="Mallez S."/>
            <person name="Zhang Y."/>
            <person name="Obille A."/>
            <person name="Becker A."/>
            <person name="Abrahante J.E."/>
            <person name="Garbe J."/>
            <person name="Badalamenti J.P."/>
            <person name="Herman A."/>
            <person name="Mangelson H."/>
            <person name="Liachko I."/>
            <person name="Sullivan S."/>
            <person name="Sone E.D."/>
            <person name="Koren S."/>
            <person name="Silverstein K.A.T."/>
            <person name="Beckman K.B."/>
            <person name="Gohl D.M."/>
        </authorList>
    </citation>
    <scope>NUCLEOTIDE SEQUENCE</scope>
    <source>
        <strain evidence="1">Duluth1</strain>
        <tissue evidence="1">Whole animal</tissue>
    </source>
</reference>
<protein>
    <submittedName>
        <fullName evidence="1">Uncharacterized protein</fullName>
    </submittedName>
</protein>
<sequence length="286" mass="31080">MEKGLYACGTVRVNRKGFPCQLKKPADVRQRGDFKIMQMGDTNLAATVWKDKRLVHHLSTLREPTVILPAQRRCGTNLLQLQQPHSHVVALLMEKGPDLVFYWMGLAKIGAIGTSLVGWETLEAFLKFPVPRTRIEPGTSVMVDQSVTTLPPHHPDQLQPEGEIAAALFTGCTGAVCGFSEEMAPAVADISRDIPKSCSLYYMGSGQCPVVGAVSLDPLLEKSPTCTPPAHVTKFTETNVLLVASVVIPLVGKIFDGYVSKEATDKKMAITVFKKGDMTFLTVGVT</sequence>
<comment type="caution">
    <text evidence="1">The sequence shown here is derived from an EMBL/GenBank/DDBJ whole genome shotgun (WGS) entry which is preliminary data.</text>
</comment>
<evidence type="ECO:0000313" key="2">
    <source>
        <dbReference type="Proteomes" id="UP000828390"/>
    </source>
</evidence>
<proteinExistence type="predicted"/>
<dbReference type="AlphaFoldDB" id="A0A9D4JBV8"/>